<dbReference type="InterPro" id="IPR036388">
    <property type="entry name" value="WH-like_DNA-bd_sf"/>
</dbReference>
<dbReference type="Proteomes" id="UP000443353">
    <property type="component" value="Unassembled WGS sequence"/>
</dbReference>
<dbReference type="InterPro" id="IPR013249">
    <property type="entry name" value="RNA_pol_sigma70_r4_t2"/>
</dbReference>
<dbReference type="PANTHER" id="PTHR43133:SF32">
    <property type="entry name" value="BLR3042 PROTEIN"/>
    <property type="match status" value="1"/>
</dbReference>
<dbReference type="SUPFAM" id="SSF88659">
    <property type="entry name" value="Sigma3 and sigma4 domains of RNA polymerase sigma factors"/>
    <property type="match status" value="1"/>
</dbReference>
<feature type="domain" description="RNA polymerase sigma-70 region 2" evidence="5">
    <location>
        <begin position="30"/>
        <end position="92"/>
    </location>
</feature>
<dbReference type="InterPro" id="IPR039425">
    <property type="entry name" value="RNA_pol_sigma-70-like"/>
</dbReference>
<dbReference type="RefSeq" id="WP_056123082.1">
    <property type="nucleotide sequence ID" value="NZ_WSES01000005.1"/>
</dbReference>
<dbReference type="EMBL" id="WSES01000005">
    <property type="protein sequence ID" value="MVW61707.1"/>
    <property type="molecule type" value="Genomic_DNA"/>
</dbReference>
<dbReference type="Gene3D" id="1.10.10.10">
    <property type="entry name" value="Winged helix-like DNA-binding domain superfamily/Winged helix DNA-binding domain"/>
    <property type="match status" value="1"/>
</dbReference>
<dbReference type="GO" id="GO:0016987">
    <property type="term" value="F:sigma factor activity"/>
    <property type="evidence" value="ECO:0007669"/>
    <property type="project" value="UniProtKB-KW"/>
</dbReference>
<dbReference type="CDD" id="cd06171">
    <property type="entry name" value="Sigma70_r4"/>
    <property type="match status" value="1"/>
</dbReference>
<accession>A0A7X3G2Z4</accession>
<evidence type="ECO:0000256" key="4">
    <source>
        <dbReference type="ARBA" id="ARBA00023163"/>
    </source>
</evidence>
<gene>
    <name evidence="7" type="ORF">GPY61_17395</name>
</gene>
<evidence type="ECO:0000256" key="2">
    <source>
        <dbReference type="ARBA" id="ARBA00023015"/>
    </source>
</evidence>
<dbReference type="Pfam" id="PF04542">
    <property type="entry name" value="Sigma70_r2"/>
    <property type="match status" value="1"/>
</dbReference>
<evidence type="ECO:0000256" key="1">
    <source>
        <dbReference type="ARBA" id="ARBA00010641"/>
    </source>
</evidence>
<evidence type="ECO:0000259" key="5">
    <source>
        <dbReference type="Pfam" id="PF04542"/>
    </source>
</evidence>
<feature type="domain" description="RNA polymerase sigma factor 70 region 4 type 2" evidence="6">
    <location>
        <begin position="126"/>
        <end position="177"/>
    </location>
</feature>
<evidence type="ECO:0000313" key="8">
    <source>
        <dbReference type="Proteomes" id="UP000443353"/>
    </source>
</evidence>
<evidence type="ECO:0000256" key="3">
    <source>
        <dbReference type="ARBA" id="ARBA00023082"/>
    </source>
</evidence>
<dbReference type="PANTHER" id="PTHR43133">
    <property type="entry name" value="RNA POLYMERASE ECF-TYPE SIGMA FACTO"/>
    <property type="match status" value="1"/>
</dbReference>
<protein>
    <submittedName>
        <fullName evidence="7">Sigma-70 family RNA polymerase sigma factor</fullName>
    </submittedName>
</protein>
<evidence type="ECO:0000259" key="6">
    <source>
        <dbReference type="Pfam" id="PF08281"/>
    </source>
</evidence>
<comment type="caution">
    <text evidence="7">The sequence shown here is derived from an EMBL/GenBank/DDBJ whole genome shotgun (WGS) entry which is preliminary data.</text>
</comment>
<evidence type="ECO:0000313" key="7">
    <source>
        <dbReference type="EMBL" id="MVW61707.1"/>
    </source>
</evidence>
<keyword evidence="4" id="KW-0804">Transcription</keyword>
<dbReference type="InterPro" id="IPR013325">
    <property type="entry name" value="RNA_pol_sigma_r2"/>
</dbReference>
<dbReference type="InterPro" id="IPR007627">
    <property type="entry name" value="RNA_pol_sigma70_r2"/>
</dbReference>
<organism evidence="7 8">
    <name type="scientific">Massilia cellulosiltytica</name>
    <dbReference type="NCBI Taxonomy" id="2683234"/>
    <lineage>
        <taxon>Bacteria</taxon>
        <taxon>Pseudomonadati</taxon>
        <taxon>Pseudomonadota</taxon>
        <taxon>Betaproteobacteria</taxon>
        <taxon>Burkholderiales</taxon>
        <taxon>Oxalobacteraceae</taxon>
        <taxon>Telluria group</taxon>
        <taxon>Massilia</taxon>
    </lineage>
</organism>
<name>A0A7X3G2Z4_9BURK</name>
<comment type="similarity">
    <text evidence="1">Belongs to the sigma-70 factor family. ECF subfamily.</text>
</comment>
<reference evidence="7 8" key="1">
    <citation type="submission" date="2019-12" db="EMBL/GenBank/DDBJ databases">
        <authorList>
            <person name="Li C."/>
            <person name="Zhao J."/>
        </authorList>
    </citation>
    <scope>NUCLEOTIDE SEQUENCE [LARGE SCALE GENOMIC DNA]</scope>
    <source>
        <strain evidence="7 8">NEAU-DD11</strain>
    </source>
</reference>
<dbReference type="NCBIfam" id="TIGR02937">
    <property type="entry name" value="sigma70-ECF"/>
    <property type="match status" value="1"/>
</dbReference>
<dbReference type="InterPro" id="IPR013324">
    <property type="entry name" value="RNA_pol_sigma_r3/r4-like"/>
</dbReference>
<dbReference type="SUPFAM" id="SSF88946">
    <property type="entry name" value="Sigma2 domain of RNA polymerase sigma factors"/>
    <property type="match status" value="1"/>
</dbReference>
<keyword evidence="8" id="KW-1185">Reference proteome</keyword>
<dbReference type="GO" id="GO:0003677">
    <property type="term" value="F:DNA binding"/>
    <property type="evidence" value="ECO:0007669"/>
    <property type="project" value="InterPro"/>
</dbReference>
<dbReference type="AlphaFoldDB" id="A0A7X3G2Z4"/>
<proteinExistence type="inferred from homology"/>
<dbReference type="GO" id="GO:0006352">
    <property type="term" value="P:DNA-templated transcription initiation"/>
    <property type="evidence" value="ECO:0007669"/>
    <property type="project" value="InterPro"/>
</dbReference>
<dbReference type="Gene3D" id="1.10.1740.10">
    <property type="match status" value="1"/>
</dbReference>
<dbReference type="InterPro" id="IPR014284">
    <property type="entry name" value="RNA_pol_sigma-70_dom"/>
</dbReference>
<keyword evidence="3" id="KW-0731">Sigma factor</keyword>
<sequence length="189" mass="21304">MDGKYEGAAENEASLVGRVAAGDRRAFETLYRAYFPRLARFLQRMTRSVPLIEEIVNDTLLVVWQKAATFDGSCKVSTWVFAIAYRKACKALHALDEPLDAPADECAADDAGRPDWRFEQQRLAHAVDAAVATLPLAQRAAFQLTFYHDMGYAEIAEIMECPVNTVKTRLFHARRRLATLLEDQLEVRP</sequence>
<keyword evidence="2" id="KW-0805">Transcription regulation</keyword>
<dbReference type="Pfam" id="PF08281">
    <property type="entry name" value="Sigma70_r4_2"/>
    <property type="match status" value="1"/>
</dbReference>